<gene>
    <name evidence="10" type="ORF">SARC_09713</name>
</gene>
<evidence type="ECO:0000256" key="6">
    <source>
        <dbReference type="ARBA" id="ARBA00023136"/>
    </source>
</evidence>
<name>A0A0L0FPD8_9EUKA</name>
<dbReference type="PANTHER" id="PTHR13815:SF7">
    <property type="entry name" value="GOLGIN SUBFAMILY A MEMBER 5"/>
    <property type="match status" value="1"/>
</dbReference>
<evidence type="ECO:0000256" key="9">
    <source>
        <dbReference type="SAM" id="Phobius"/>
    </source>
</evidence>
<evidence type="ECO:0000313" key="11">
    <source>
        <dbReference type="Proteomes" id="UP000054560"/>
    </source>
</evidence>
<evidence type="ECO:0000256" key="5">
    <source>
        <dbReference type="ARBA" id="ARBA00023054"/>
    </source>
</evidence>
<dbReference type="Proteomes" id="UP000054560">
    <property type="component" value="Unassembled WGS sequence"/>
</dbReference>
<feature type="coiled-coil region" evidence="7">
    <location>
        <begin position="147"/>
        <end position="294"/>
    </location>
</feature>
<evidence type="ECO:0000256" key="2">
    <source>
        <dbReference type="ARBA" id="ARBA00022692"/>
    </source>
</evidence>
<dbReference type="RefSeq" id="XP_014151740.1">
    <property type="nucleotide sequence ID" value="XM_014296265.1"/>
</dbReference>
<dbReference type="AlphaFoldDB" id="A0A0L0FPD8"/>
<keyword evidence="4" id="KW-0333">Golgi apparatus</keyword>
<feature type="region of interest" description="Disordered" evidence="8">
    <location>
        <begin position="475"/>
        <end position="510"/>
    </location>
</feature>
<dbReference type="Pfam" id="PF09787">
    <property type="entry name" value="Golgin_A5"/>
    <property type="match status" value="1"/>
</dbReference>
<feature type="transmembrane region" description="Helical" evidence="9">
    <location>
        <begin position="553"/>
        <end position="573"/>
    </location>
</feature>
<evidence type="ECO:0000256" key="8">
    <source>
        <dbReference type="SAM" id="MobiDB-lite"/>
    </source>
</evidence>
<evidence type="ECO:0000256" key="3">
    <source>
        <dbReference type="ARBA" id="ARBA00022989"/>
    </source>
</evidence>
<dbReference type="OrthoDB" id="248903at2759"/>
<keyword evidence="6 9" id="KW-0472">Membrane</keyword>
<keyword evidence="3 9" id="KW-1133">Transmembrane helix</keyword>
<accession>A0A0L0FPD8</accession>
<evidence type="ECO:0000256" key="7">
    <source>
        <dbReference type="SAM" id="Coils"/>
    </source>
</evidence>
<proteinExistence type="predicted"/>
<reference evidence="10 11" key="1">
    <citation type="submission" date="2011-02" db="EMBL/GenBank/DDBJ databases">
        <title>The Genome Sequence of Sphaeroforma arctica JP610.</title>
        <authorList>
            <consortium name="The Broad Institute Genome Sequencing Platform"/>
            <person name="Russ C."/>
            <person name="Cuomo C."/>
            <person name="Young S.K."/>
            <person name="Zeng Q."/>
            <person name="Gargeya S."/>
            <person name="Alvarado L."/>
            <person name="Berlin A."/>
            <person name="Chapman S.B."/>
            <person name="Chen Z."/>
            <person name="Freedman E."/>
            <person name="Gellesch M."/>
            <person name="Goldberg J."/>
            <person name="Griggs A."/>
            <person name="Gujja S."/>
            <person name="Heilman E."/>
            <person name="Heiman D."/>
            <person name="Howarth C."/>
            <person name="Mehta T."/>
            <person name="Neiman D."/>
            <person name="Pearson M."/>
            <person name="Roberts A."/>
            <person name="Saif S."/>
            <person name="Shea T."/>
            <person name="Shenoy N."/>
            <person name="Sisk P."/>
            <person name="Stolte C."/>
            <person name="Sykes S."/>
            <person name="White J."/>
            <person name="Yandava C."/>
            <person name="Burger G."/>
            <person name="Gray M.W."/>
            <person name="Holland P.W.H."/>
            <person name="King N."/>
            <person name="Lang F.B.F."/>
            <person name="Roger A.J."/>
            <person name="Ruiz-Trillo I."/>
            <person name="Haas B."/>
            <person name="Nusbaum C."/>
            <person name="Birren B."/>
        </authorList>
    </citation>
    <scope>NUCLEOTIDE SEQUENCE [LARGE SCALE GENOMIC DNA]</scope>
    <source>
        <strain evidence="10 11">JP610</strain>
    </source>
</reference>
<dbReference type="GeneID" id="25910217"/>
<feature type="coiled-coil region" evidence="7">
    <location>
        <begin position="84"/>
        <end position="111"/>
    </location>
</feature>
<dbReference type="EMBL" id="KQ242619">
    <property type="protein sequence ID" value="KNC77838.1"/>
    <property type="molecule type" value="Genomic_DNA"/>
</dbReference>
<evidence type="ECO:0008006" key="12">
    <source>
        <dbReference type="Google" id="ProtNLM"/>
    </source>
</evidence>
<evidence type="ECO:0000256" key="4">
    <source>
        <dbReference type="ARBA" id="ARBA00023034"/>
    </source>
</evidence>
<feature type="compositionally biased region" description="Basic and acidic residues" evidence="8">
    <location>
        <begin position="475"/>
        <end position="501"/>
    </location>
</feature>
<dbReference type="GO" id="GO:0000139">
    <property type="term" value="C:Golgi membrane"/>
    <property type="evidence" value="ECO:0007669"/>
    <property type="project" value="UniProtKB-SubCell"/>
</dbReference>
<feature type="region of interest" description="Disordered" evidence="8">
    <location>
        <begin position="1"/>
        <end position="39"/>
    </location>
</feature>
<protein>
    <recommendedName>
        <fullName evidence="12">Golgin-84</fullName>
    </recommendedName>
</protein>
<dbReference type="STRING" id="667725.A0A0L0FPD8"/>
<dbReference type="PANTHER" id="PTHR13815">
    <property type="entry name" value="GOLGIN-84"/>
    <property type="match status" value="1"/>
</dbReference>
<dbReference type="GO" id="GO:0000301">
    <property type="term" value="P:retrograde transport, vesicle recycling within Golgi"/>
    <property type="evidence" value="ECO:0007669"/>
    <property type="project" value="TreeGrafter"/>
</dbReference>
<keyword evidence="5 7" id="KW-0175">Coiled coil</keyword>
<dbReference type="InterPro" id="IPR019177">
    <property type="entry name" value="Golgin_subfamily_A_member_5"/>
</dbReference>
<organism evidence="10 11">
    <name type="scientific">Sphaeroforma arctica JP610</name>
    <dbReference type="NCBI Taxonomy" id="667725"/>
    <lineage>
        <taxon>Eukaryota</taxon>
        <taxon>Ichthyosporea</taxon>
        <taxon>Ichthyophonida</taxon>
        <taxon>Sphaeroforma</taxon>
    </lineage>
</organism>
<comment type="subcellular location">
    <subcellularLocation>
        <location evidence="1">Golgi apparatus membrane</location>
        <topology evidence="1">Single-pass membrane protein</topology>
    </subcellularLocation>
</comment>
<dbReference type="GO" id="GO:0031985">
    <property type="term" value="C:Golgi cisterna"/>
    <property type="evidence" value="ECO:0007669"/>
    <property type="project" value="TreeGrafter"/>
</dbReference>
<dbReference type="GO" id="GO:0007030">
    <property type="term" value="P:Golgi organization"/>
    <property type="evidence" value="ECO:0007669"/>
    <property type="project" value="InterPro"/>
</dbReference>
<dbReference type="eggNOG" id="KOG4677">
    <property type="taxonomic scope" value="Eukaryota"/>
</dbReference>
<evidence type="ECO:0000256" key="1">
    <source>
        <dbReference type="ARBA" id="ARBA00004194"/>
    </source>
</evidence>
<keyword evidence="2 9" id="KW-0812">Transmembrane</keyword>
<keyword evidence="11" id="KW-1185">Reference proteome</keyword>
<sequence length="583" mass="65941">MNLLLQPPNVASENQRSEDEVEHDINSQYTSHDDGAEREYKSPVGMEEYIALQEEFTLLSEAQNDLQQDFELLNESQSTLVAEHDELQKYATQLETELDEFKEQNAEVGKRWAAYEAKHTAVKAELAAAQKQVETYLKSTTEMREKLATAEAQEQTKTSQVQALQIELKSLNDELTTLDEEKGRLLAQAANMSGENSSVKEAMKAEVASMKLALEAEEKKAVEARNEVVMLQLKLESEAQEATTEMGSLHYQIENLQVSIKDADRVNRTIQREREEIQKQFEEYKKRAGKILQEKDVLIGQMKFGGAGGDLSSSGTGSTVDAQRDMEALRSELLQSQIQIKELRFELKNVEEQHERDMEVQADTADELESELSAMRTQMHQLESRHLNTIEEYKSSLAEANAAKSTLAQQLQTQQSETAQMQASFTAAEPRTEALVELEARMNNLTDQLINQQQVVESLTTANATLSLQLESEKNKYTRDVTRRQEEDEANSRKISKDLERGSTVPRPVYHDQPRVVRGFRSQNVRSATGAIDAFSIKAGLFLLRYPYARIGFLTYAVLLQLWVGFIMATYTPEMHSHGEAGR</sequence>
<evidence type="ECO:0000313" key="10">
    <source>
        <dbReference type="EMBL" id="KNC77838.1"/>
    </source>
</evidence>